<keyword evidence="3" id="KW-1185">Reference proteome</keyword>
<dbReference type="Pfam" id="PF07883">
    <property type="entry name" value="Cupin_2"/>
    <property type="match status" value="1"/>
</dbReference>
<evidence type="ECO:0000313" key="2">
    <source>
        <dbReference type="EMBL" id="GIG94501.1"/>
    </source>
</evidence>
<sequence>MAQAESPVASTLDAVRRHLEHLDARERREALMEFARLLAAMPSDDLRAGHGTADRAGDNRAVVLCDWAADGGCVDDEQLLRVDLRRRDVQIAKTREATGRPLITNGFLGADLIQVPAGEGFAPHTHPGDHLLFVLGGRGTITAAGEILETTPGQVYMVDGAQPHAVGAISDHVLLSVGVAHQPLDSANRQELRPFEELLTEDGHLHCRICDVKAGSGEELRRDGCPHGPAVFDSTGG</sequence>
<dbReference type="Proteomes" id="UP000621500">
    <property type="component" value="Unassembled WGS sequence"/>
</dbReference>
<proteinExistence type="predicted"/>
<dbReference type="EMBL" id="BONX01000004">
    <property type="protein sequence ID" value="GIG94501.1"/>
    <property type="molecule type" value="Genomic_DNA"/>
</dbReference>
<dbReference type="Gene3D" id="2.60.120.10">
    <property type="entry name" value="Jelly Rolls"/>
    <property type="match status" value="1"/>
</dbReference>
<feature type="domain" description="Cupin type-2" evidence="1">
    <location>
        <begin position="113"/>
        <end position="171"/>
    </location>
</feature>
<reference evidence="2 3" key="1">
    <citation type="submission" date="2021-01" db="EMBL/GenBank/DDBJ databases">
        <title>Whole genome shotgun sequence of Plantactinospora mayteni NBRC 109088.</title>
        <authorList>
            <person name="Komaki H."/>
            <person name="Tamura T."/>
        </authorList>
    </citation>
    <scope>NUCLEOTIDE SEQUENCE [LARGE SCALE GENOMIC DNA]</scope>
    <source>
        <strain evidence="2 3">NBRC 109088</strain>
    </source>
</reference>
<dbReference type="InterPro" id="IPR013096">
    <property type="entry name" value="Cupin_2"/>
</dbReference>
<comment type="caution">
    <text evidence="2">The sequence shown here is derived from an EMBL/GenBank/DDBJ whole genome shotgun (WGS) entry which is preliminary data.</text>
</comment>
<name>A0ABQ4EJT7_9ACTN</name>
<dbReference type="SUPFAM" id="SSF51182">
    <property type="entry name" value="RmlC-like cupins"/>
    <property type="match status" value="1"/>
</dbReference>
<dbReference type="InterPro" id="IPR011051">
    <property type="entry name" value="RmlC_Cupin_sf"/>
</dbReference>
<gene>
    <name evidence="2" type="ORF">Pma05_10740</name>
</gene>
<protein>
    <recommendedName>
        <fullName evidence="1">Cupin type-2 domain-containing protein</fullName>
    </recommendedName>
</protein>
<organism evidence="2 3">
    <name type="scientific">Plantactinospora mayteni</name>
    <dbReference type="NCBI Taxonomy" id="566021"/>
    <lineage>
        <taxon>Bacteria</taxon>
        <taxon>Bacillati</taxon>
        <taxon>Actinomycetota</taxon>
        <taxon>Actinomycetes</taxon>
        <taxon>Micromonosporales</taxon>
        <taxon>Micromonosporaceae</taxon>
        <taxon>Plantactinospora</taxon>
    </lineage>
</organism>
<evidence type="ECO:0000259" key="1">
    <source>
        <dbReference type="Pfam" id="PF07883"/>
    </source>
</evidence>
<accession>A0ABQ4EJT7</accession>
<dbReference type="InterPro" id="IPR014710">
    <property type="entry name" value="RmlC-like_jellyroll"/>
</dbReference>
<evidence type="ECO:0000313" key="3">
    <source>
        <dbReference type="Proteomes" id="UP000621500"/>
    </source>
</evidence>